<keyword evidence="2" id="KW-0489">Methyltransferase</keyword>
<comment type="caution">
    <text evidence="2">The sequence shown here is derived from an EMBL/GenBank/DDBJ whole genome shotgun (WGS) entry which is preliminary data.</text>
</comment>
<evidence type="ECO:0000259" key="1">
    <source>
        <dbReference type="Pfam" id="PF05050"/>
    </source>
</evidence>
<proteinExistence type="predicted"/>
<dbReference type="SUPFAM" id="SSF53335">
    <property type="entry name" value="S-adenosyl-L-methionine-dependent methyltransferases"/>
    <property type="match status" value="1"/>
</dbReference>
<dbReference type="Gene3D" id="3.40.50.150">
    <property type="entry name" value="Vaccinia Virus protein VP39"/>
    <property type="match status" value="1"/>
</dbReference>
<dbReference type="CDD" id="cd02440">
    <property type="entry name" value="AdoMet_MTases"/>
    <property type="match status" value="1"/>
</dbReference>
<evidence type="ECO:0000313" key="2">
    <source>
        <dbReference type="EMBL" id="MBK6300951.1"/>
    </source>
</evidence>
<dbReference type="GO" id="GO:0008171">
    <property type="term" value="F:O-methyltransferase activity"/>
    <property type="evidence" value="ECO:0007669"/>
    <property type="project" value="TreeGrafter"/>
</dbReference>
<gene>
    <name evidence="2" type="ORF">IPF40_07830</name>
    <name evidence="3" type="ORF">IPP00_14905</name>
</gene>
<evidence type="ECO:0000313" key="3">
    <source>
        <dbReference type="EMBL" id="MBL0005201.1"/>
    </source>
</evidence>
<dbReference type="NCBIfam" id="TIGR01444">
    <property type="entry name" value="fkbM_fam"/>
    <property type="match status" value="1"/>
</dbReference>
<name>A0A935CFD3_9MICO</name>
<dbReference type="PANTHER" id="PTHR36973">
    <property type="entry name" value="SLL1456 PROTEIN-RELATED"/>
    <property type="match status" value="1"/>
</dbReference>
<dbReference type="Proteomes" id="UP000718281">
    <property type="component" value="Unassembled WGS sequence"/>
</dbReference>
<dbReference type="InterPro" id="IPR029063">
    <property type="entry name" value="SAM-dependent_MTases_sf"/>
</dbReference>
<dbReference type="Proteomes" id="UP000886632">
    <property type="component" value="Unassembled WGS sequence"/>
</dbReference>
<dbReference type="EMBL" id="JADIXZ010000004">
    <property type="protein sequence ID" value="MBK6300951.1"/>
    <property type="molecule type" value="Genomic_DNA"/>
</dbReference>
<dbReference type="InterPro" id="IPR006342">
    <property type="entry name" value="FkbM_mtfrase"/>
</dbReference>
<dbReference type="EMBL" id="JADKGK010000024">
    <property type="protein sequence ID" value="MBL0005201.1"/>
    <property type="molecule type" value="Genomic_DNA"/>
</dbReference>
<sequence length="230" mass="24645">MFGIAGLAVEPTYHGLAAHRERLIRTHSIGHVLDVGANTGQYAKALLASGYQGLVTSFEPNPRAAKELRATAAGRPAWTVHEVALTSSEGRMTLHVTDDSQSTSLLVPTADYAFMQKNHEVEVDTQTLDAFGPFASPADAKGLLLKMDVQGFEGDVLRGAARTLESCSVVECELSTVELYAGQALMEEVIAQLRRAGLFPVALVRGFTDPTSHNVIQYDGIFARSGSTRG</sequence>
<protein>
    <submittedName>
        <fullName evidence="2">FkbM family methyltransferase</fullName>
    </submittedName>
</protein>
<organism evidence="2 4">
    <name type="scientific">Candidatus Phosphoribacter hodrii</name>
    <dbReference type="NCBI Taxonomy" id="2953743"/>
    <lineage>
        <taxon>Bacteria</taxon>
        <taxon>Bacillati</taxon>
        <taxon>Actinomycetota</taxon>
        <taxon>Actinomycetes</taxon>
        <taxon>Micrococcales</taxon>
        <taxon>Dermatophilaceae</taxon>
        <taxon>Candidatus Phosphoribacter</taxon>
    </lineage>
</organism>
<keyword evidence="2" id="KW-0808">Transferase</keyword>
<dbReference type="InterPro" id="IPR053188">
    <property type="entry name" value="FkbM_Methyltransferase"/>
</dbReference>
<evidence type="ECO:0000313" key="4">
    <source>
        <dbReference type="Proteomes" id="UP000718281"/>
    </source>
</evidence>
<accession>A0A935CFD3</accession>
<reference evidence="2 4" key="1">
    <citation type="submission" date="2020-10" db="EMBL/GenBank/DDBJ databases">
        <title>Connecting structure to function with the recovery of over 1000 high-quality activated sludge metagenome-assembled genomes encoding full-length rRNA genes using long-read sequencing.</title>
        <authorList>
            <person name="Singleton C.M."/>
            <person name="Petriglieri F."/>
            <person name="Kristensen J.M."/>
            <person name="Kirkegaard R.H."/>
            <person name="Michaelsen T.Y."/>
            <person name="Andersen M.H."/>
            <person name="Karst S.M."/>
            <person name="Dueholm M.S."/>
            <person name="Nielsen P.H."/>
            <person name="Albertsen M."/>
        </authorList>
    </citation>
    <scope>NUCLEOTIDE SEQUENCE [LARGE SCALE GENOMIC DNA]</scope>
    <source>
        <strain evidence="2">AalE_18-Q3-R2-46_BAT3C.188</strain>
        <strain evidence="3">Ribe_18-Q3-R11-54_MAXAC.001</strain>
    </source>
</reference>
<feature type="domain" description="Methyltransferase FkbM" evidence="1">
    <location>
        <begin position="34"/>
        <end position="197"/>
    </location>
</feature>
<dbReference type="Pfam" id="PF05050">
    <property type="entry name" value="Methyltransf_21"/>
    <property type="match status" value="1"/>
</dbReference>
<dbReference type="PANTHER" id="PTHR36973:SF4">
    <property type="entry name" value="NODULATION PROTEIN"/>
    <property type="match status" value="1"/>
</dbReference>
<dbReference type="GO" id="GO:0032259">
    <property type="term" value="P:methylation"/>
    <property type="evidence" value="ECO:0007669"/>
    <property type="project" value="UniProtKB-KW"/>
</dbReference>
<dbReference type="AlphaFoldDB" id="A0A935CFD3"/>